<dbReference type="RefSeq" id="XP_001384172.2">
    <property type="nucleotide sequence ID" value="XM_001384135.1"/>
</dbReference>
<dbReference type="EC" id="2.7.11.1" evidence="1"/>
<feature type="region of interest" description="Disordered" evidence="9">
    <location>
        <begin position="750"/>
        <end position="771"/>
    </location>
</feature>
<dbReference type="PANTHER" id="PTHR47634:SF9">
    <property type="entry name" value="PROTEIN KINASE DOMAIN-CONTAINING PROTEIN-RELATED"/>
    <property type="match status" value="1"/>
</dbReference>
<dbReference type="Gene3D" id="1.10.510.10">
    <property type="entry name" value="Transferase(Phosphotransferase) domain 1"/>
    <property type="match status" value="2"/>
</dbReference>
<dbReference type="SMART" id="SM00220">
    <property type="entry name" value="S_TKc"/>
    <property type="match status" value="1"/>
</dbReference>
<feature type="compositionally biased region" description="Polar residues" evidence="9">
    <location>
        <begin position="365"/>
        <end position="388"/>
    </location>
</feature>
<evidence type="ECO:0000256" key="8">
    <source>
        <dbReference type="ARBA" id="ARBA00048679"/>
    </source>
</evidence>
<feature type="region of interest" description="Disordered" evidence="9">
    <location>
        <begin position="1"/>
        <end position="84"/>
    </location>
</feature>
<reference evidence="11 12" key="1">
    <citation type="journal article" date="2007" name="Nat. Biotechnol.">
        <title>Genome sequence of the lignocellulose-bioconverting and xylose-fermenting yeast Pichia stipitis.</title>
        <authorList>
            <person name="Jeffries T.W."/>
            <person name="Grigoriev I.V."/>
            <person name="Grimwood J."/>
            <person name="Laplaza J.M."/>
            <person name="Aerts A."/>
            <person name="Salamov A."/>
            <person name="Schmutz J."/>
            <person name="Lindquist E."/>
            <person name="Dehal P."/>
            <person name="Shapiro H."/>
            <person name="Jin Y.S."/>
            <person name="Passoth V."/>
            <person name="Richardson P.M."/>
        </authorList>
    </citation>
    <scope>NUCLEOTIDE SEQUENCE [LARGE SCALE GENOMIC DNA]</scope>
    <source>
        <strain evidence="12">ATCC 58785 / CBS 6054 / NBRC 10063 / NRRL Y-11545</strain>
    </source>
</reference>
<dbReference type="GO" id="GO:0005524">
    <property type="term" value="F:ATP binding"/>
    <property type="evidence" value="ECO:0007669"/>
    <property type="project" value="UniProtKB-KW"/>
</dbReference>
<gene>
    <name evidence="11" type="primary">SKY2</name>
    <name evidence="11" type="ORF">PICST_77762</name>
</gene>
<keyword evidence="5 11" id="KW-0418">Kinase</keyword>
<dbReference type="PANTHER" id="PTHR47634">
    <property type="entry name" value="PROTEIN KINASE DOMAIN-CONTAINING PROTEIN-RELATED"/>
    <property type="match status" value="1"/>
</dbReference>
<dbReference type="KEGG" id="pic:PICST_77762"/>
<evidence type="ECO:0000256" key="2">
    <source>
        <dbReference type="ARBA" id="ARBA00022527"/>
    </source>
</evidence>
<feature type="domain" description="Protein kinase" evidence="10">
    <location>
        <begin position="461"/>
        <end position="1060"/>
    </location>
</feature>
<feature type="compositionally biased region" description="Low complexity" evidence="9">
    <location>
        <begin position="752"/>
        <end position="762"/>
    </location>
</feature>
<dbReference type="EMBL" id="CP000498">
    <property type="protein sequence ID" value="ABN66143.2"/>
    <property type="molecule type" value="Genomic_DNA"/>
</dbReference>
<dbReference type="Gene3D" id="3.30.200.20">
    <property type="entry name" value="Phosphorylase Kinase, domain 1"/>
    <property type="match status" value="1"/>
</dbReference>
<dbReference type="GeneID" id="4838611"/>
<dbReference type="InterPro" id="IPR011009">
    <property type="entry name" value="Kinase-like_dom_sf"/>
</dbReference>
<dbReference type="FunFam" id="1.10.510.10:FF:000275">
    <property type="entry name" value="SRSF protein kinase 2 isoform X3"/>
    <property type="match status" value="1"/>
</dbReference>
<feature type="compositionally biased region" description="Low complexity" evidence="9">
    <location>
        <begin position="191"/>
        <end position="200"/>
    </location>
</feature>
<keyword evidence="12" id="KW-1185">Reference proteome</keyword>
<dbReference type="InterPro" id="IPR000719">
    <property type="entry name" value="Prot_kinase_dom"/>
</dbReference>
<evidence type="ECO:0000256" key="5">
    <source>
        <dbReference type="ARBA" id="ARBA00022777"/>
    </source>
</evidence>
<proteinExistence type="predicted"/>
<evidence type="ECO:0000256" key="4">
    <source>
        <dbReference type="ARBA" id="ARBA00022741"/>
    </source>
</evidence>
<dbReference type="AlphaFoldDB" id="A3LTY0"/>
<accession>A3LTY0</accession>
<dbReference type="InterPro" id="IPR051334">
    <property type="entry name" value="SRPK"/>
</dbReference>
<name>A3LTY0_PICST</name>
<dbReference type="STRING" id="322104.A3LTY0"/>
<dbReference type="eggNOG" id="KOG1290">
    <property type="taxonomic scope" value="Eukaryota"/>
</dbReference>
<dbReference type="GO" id="GO:0000245">
    <property type="term" value="P:spliceosomal complex assembly"/>
    <property type="evidence" value="ECO:0007669"/>
    <property type="project" value="TreeGrafter"/>
</dbReference>
<dbReference type="SUPFAM" id="SSF56112">
    <property type="entry name" value="Protein kinase-like (PK-like)"/>
    <property type="match status" value="1"/>
</dbReference>
<dbReference type="GO" id="GO:0005634">
    <property type="term" value="C:nucleus"/>
    <property type="evidence" value="ECO:0007669"/>
    <property type="project" value="TreeGrafter"/>
</dbReference>
<feature type="compositionally biased region" description="Polar residues" evidence="9">
    <location>
        <begin position="1"/>
        <end position="16"/>
    </location>
</feature>
<evidence type="ECO:0000256" key="9">
    <source>
        <dbReference type="SAM" id="MobiDB-lite"/>
    </source>
</evidence>
<evidence type="ECO:0000313" key="12">
    <source>
        <dbReference type="Proteomes" id="UP000002258"/>
    </source>
</evidence>
<keyword evidence="6" id="KW-0067">ATP-binding</keyword>
<feature type="compositionally biased region" description="Polar residues" evidence="9">
    <location>
        <begin position="257"/>
        <end position="266"/>
    </location>
</feature>
<feature type="compositionally biased region" description="Acidic residues" evidence="9">
    <location>
        <begin position="397"/>
        <end position="408"/>
    </location>
</feature>
<organism evidence="11 12">
    <name type="scientific">Scheffersomyces stipitis (strain ATCC 58785 / CBS 6054 / NBRC 10063 / NRRL Y-11545)</name>
    <name type="common">Yeast</name>
    <name type="synonym">Pichia stipitis</name>
    <dbReference type="NCBI Taxonomy" id="322104"/>
    <lineage>
        <taxon>Eukaryota</taxon>
        <taxon>Fungi</taxon>
        <taxon>Dikarya</taxon>
        <taxon>Ascomycota</taxon>
        <taxon>Saccharomycotina</taxon>
        <taxon>Pichiomycetes</taxon>
        <taxon>Debaryomycetaceae</taxon>
        <taxon>Scheffersomyces</taxon>
    </lineage>
</organism>
<protein>
    <recommendedName>
        <fullName evidence="1">non-specific serine/threonine protein kinase</fullName>
        <ecNumber evidence="1">2.7.11.1</ecNumber>
    </recommendedName>
</protein>
<keyword evidence="2" id="KW-0723">Serine/threonine-protein kinase</keyword>
<dbReference type="OrthoDB" id="5979581at2759"/>
<evidence type="ECO:0000256" key="6">
    <source>
        <dbReference type="ARBA" id="ARBA00022840"/>
    </source>
</evidence>
<dbReference type="HOGENOM" id="CLU_000288_81_3_1"/>
<keyword evidence="3" id="KW-0808">Transferase</keyword>
<dbReference type="InterPro" id="IPR008271">
    <property type="entry name" value="Ser/Thr_kinase_AS"/>
</dbReference>
<dbReference type="PROSITE" id="PS00108">
    <property type="entry name" value="PROTEIN_KINASE_ST"/>
    <property type="match status" value="1"/>
</dbReference>
<evidence type="ECO:0000256" key="7">
    <source>
        <dbReference type="ARBA" id="ARBA00047899"/>
    </source>
</evidence>
<dbReference type="GO" id="GO:0004674">
    <property type="term" value="F:protein serine/threonine kinase activity"/>
    <property type="evidence" value="ECO:0007669"/>
    <property type="project" value="UniProtKB-KW"/>
</dbReference>
<comment type="catalytic activity">
    <reaction evidence="8">
        <text>L-seryl-[protein] + ATP = O-phospho-L-seryl-[protein] + ADP + H(+)</text>
        <dbReference type="Rhea" id="RHEA:17989"/>
        <dbReference type="Rhea" id="RHEA-COMP:9863"/>
        <dbReference type="Rhea" id="RHEA-COMP:11604"/>
        <dbReference type="ChEBI" id="CHEBI:15378"/>
        <dbReference type="ChEBI" id="CHEBI:29999"/>
        <dbReference type="ChEBI" id="CHEBI:30616"/>
        <dbReference type="ChEBI" id="CHEBI:83421"/>
        <dbReference type="ChEBI" id="CHEBI:456216"/>
        <dbReference type="EC" id="2.7.11.1"/>
    </reaction>
</comment>
<dbReference type="OMA" id="HHCGIIH"/>
<evidence type="ECO:0000256" key="1">
    <source>
        <dbReference type="ARBA" id="ARBA00012513"/>
    </source>
</evidence>
<feature type="compositionally biased region" description="Acidic residues" evidence="9">
    <location>
        <begin position="232"/>
        <end position="253"/>
    </location>
</feature>
<dbReference type="GO" id="GO:0050684">
    <property type="term" value="P:regulation of mRNA processing"/>
    <property type="evidence" value="ECO:0007669"/>
    <property type="project" value="TreeGrafter"/>
</dbReference>
<dbReference type="PROSITE" id="PS50011">
    <property type="entry name" value="PROTEIN_KINASE_DOM"/>
    <property type="match status" value="1"/>
</dbReference>
<dbReference type="Proteomes" id="UP000002258">
    <property type="component" value="Chromosome 4"/>
</dbReference>
<keyword evidence="4" id="KW-0547">Nucleotide-binding</keyword>
<feature type="region of interest" description="Disordered" evidence="9">
    <location>
        <begin position="177"/>
        <end position="200"/>
    </location>
</feature>
<evidence type="ECO:0000313" key="11">
    <source>
        <dbReference type="EMBL" id="ABN66143.2"/>
    </source>
</evidence>
<dbReference type="GO" id="GO:0005737">
    <property type="term" value="C:cytoplasm"/>
    <property type="evidence" value="ECO:0007669"/>
    <property type="project" value="TreeGrafter"/>
</dbReference>
<comment type="catalytic activity">
    <reaction evidence="7">
        <text>L-threonyl-[protein] + ATP = O-phospho-L-threonyl-[protein] + ADP + H(+)</text>
        <dbReference type="Rhea" id="RHEA:46608"/>
        <dbReference type="Rhea" id="RHEA-COMP:11060"/>
        <dbReference type="Rhea" id="RHEA-COMP:11605"/>
        <dbReference type="ChEBI" id="CHEBI:15378"/>
        <dbReference type="ChEBI" id="CHEBI:30013"/>
        <dbReference type="ChEBI" id="CHEBI:30616"/>
        <dbReference type="ChEBI" id="CHEBI:61977"/>
        <dbReference type="ChEBI" id="CHEBI:456216"/>
        <dbReference type="EC" id="2.7.11.1"/>
    </reaction>
</comment>
<dbReference type="Pfam" id="PF00069">
    <property type="entry name" value="Pkinase"/>
    <property type="match status" value="2"/>
</dbReference>
<evidence type="ECO:0000259" key="10">
    <source>
        <dbReference type="PROSITE" id="PS50011"/>
    </source>
</evidence>
<feature type="region of interest" description="Disordered" evidence="9">
    <location>
        <begin position="365"/>
        <end position="408"/>
    </location>
</feature>
<evidence type="ECO:0000256" key="3">
    <source>
        <dbReference type="ARBA" id="ARBA00022679"/>
    </source>
</evidence>
<sequence length="1105" mass="124335">MLLINRNSNSKSSAQESRQHVGEPSLTPASTHPTPLVTASSDHIQKHGTQTPASAPLSTVSSITSSNPSHNHNHNPPEKKLMPKLNFGGLFKRLGGSQSNTNSTNASSVNVNINGNNVGSVLNVGSTNHKQNNHPSDNVNINNDTFRLATAEDDEIVNESSSGSDARNQEATIVITSAGSSNTESKLKSHATSISSSTTATDDFDQKQNIVATPKSILDDANHITIIPSYDDEDEDIMENEDEDEDEVDEEQNSNDFANENANDNYYDQHLNLPGSTIKDRKKRMSTASSTLTSGSVNNSNLLTSDYINNYTHHINDQERYTSFTAECISLQNSEMTSHLDVDSENQSMIINTIATPPGDGFFDPSQTAGGVYSFNTNSTATSSQPNSEPAPKHSEDSEEADEFDEYDSFSDPAAYLSESESDLNFDPKNEENEFDYKVGGYHPVTKGETYYSKNFPQREYIILRKLGWGHFSTVWLAKSRYNPGLANVSDMPTSLVDTSEYYVAIKFVKSNKNYLEAAEDEIKILKCLNDPITYGNHLGFKHKQYFSTTVTHPQAHPGYKHIMTLIDDFQIVGPHGNHICMVFEILGENVLNLIYKYKQFYNNVQSQIKKNSECPSIQEEKYSNPESNSMKFSKWDTRIFSKKKNSKSMLSLGLNLKKSSFASESDEDLDKKIKNMNSESLMKLIEKSKQLSGIPLNLVRQIVKQILLGMDYMHHCGVIHTDLKPENILIEIKDIDKLIKSIEHQKVSKMNSASASNSRRSSLFRKNSSNSTKVIKKVTSTSLSNTPRNQSLASNNSIVSNSFYYKKSKNSALGKYESPIRSSKPLCSSISSDIFFKDVEFQDDQNSDTQHRRTHSLPKTIKKTAVELTGAASLVSSVQSEEDNEPEISIKIADLGNATFTHHHFTNQIQTRQYRSPEIILKYKTWGSSTDLWSIGCIIFELITGDYLFDPHDGKYFDKDEDHLAQIVELLGAFPSDEYLIDCKLTSKYFKLDPKTNQIIFKNIDNLKFWGLEEVFIEKYKFKKDDIQVKLISDLILKCLRYGLDDRYDCRSLINHPWLRDDADFMNADQFDVPLEEELQNMLNIHDDFPGYTCVTCEDMEEGE</sequence>
<dbReference type="InParanoid" id="A3LTY0"/>
<feature type="compositionally biased region" description="Polar residues" evidence="9">
    <location>
        <begin position="27"/>
        <end position="64"/>
    </location>
</feature>
<feature type="region of interest" description="Disordered" evidence="9">
    <location>
        <begin position="232"/>
        <end position="294"/>
    </location>
</feature>